<geneLocation type="plasmid" evidence="3 4">
    <name>P2</name>
</geneLocation>
<feature type="transmembrane region" description="Helical" evidence="2">
    <location>
        <begin position="82"/>
        <end position="107"/>
    </location>
</feature>
<evidence type="ECO:0000313" key="4">
    <source>
        <dbReference type="Proteomes" id="UP000007575"/>
    </source>
</evidence>
<dbReference type="KEGG" id="dgo:DGo_PB0394"/>
<keyword evidence="2" id="KW-0812">Transmembrane</keyword>
<evidence type="ECO:0000256" key="2">
    <source>
        <dbReference type="SAM" id="Phobius"/>
    </source>
</evidence>
<dbReference type="PATRIC" id="fig|745776.4.peg.3708"/>
<dbReference type="Proteomes" id="UP000007575">
    <property type="component" value="Plasmid P2"/>
</dbReference>
<keyword evidence="2" id="KW-0472">Membrane</keyword>
<accession>H8H2B6</accession>
<dbReference type="EMBL" id="CP002193">
    <property type="protein sequence ID" value="AFD27663.1"/>
    <property type="molecule type" value="Genomic_DNA"/>
</dbReference>
<keyword evidence="2" id="KW-1133">Transmembrane helix</keyword>
<dbReference type="AlphaFoldDB" id="H8H2B6"/>
<dbReference type="Pfam" id="PF19865">
    <property type="entry name" value="DUF6338"/>
    <property type="match status" value="1"/>
</dbReference>
<evidence type="ECO:0000313" key="3">
    <source>
        <dbReference type="EMBL" id="AFD27663.1"/>
    </source>
</evidence>
<dbReference type="RefSeq" id="WP_014686755.1">
    <property type="nucleotide sequence ID" value="NC_017791.1"/>
</dbReference>
<evidence type="ECO:0000256" key="1">
    <source>
        <dbReference type="SAM" id="MobiDB-lite"/>
    </source>
</evidence>
<reference evidence="3 4" key="1">
    <citation type="journal article" date="2012" name="PLoS ONE">
        <title>Genome sequence and transcriptome analysis of the radioresistant bacterium Deinococcus gobiensis: insights into the extreme environmental adaptations.</title>
        <authorList>
            <person name="Yuan M."/>
            <person name="Chen M."/>
            <person name="Zhang W."/>
            <person name="Lu W."/>
            <person name="Wang J."/>
            <person name="Yang M."/>
            <person name="Zhao P."/>
            <person name="Tang R."/>
            <person name="Li X."/>
            <person name="Hao Y."/>
            <person name="Zhou Z."/>
            <person name="Zhan Y."/>
            <person name="Yu H."/>
            <person name="Teng C."/>
            <person name="Yan Y."/>
            <person name="Ping S."/>
            <person name="Wang Y."/>
            <person name="Lin M."/>
        </authorList>
    </citation>
    <scope>NUCLEOTIDE SEQUENCE [LARGE SCALE GENOMIC DNA]</scope>
    <source>
        <strain evidence="4">DSM 21396 / JCM 16679 / CGMCC 1.7299 / I-0</strain>
        <plasmid evidence="3">P2</plasmid>
    </source>
</reference>
<feature type="transmembrane region" description="Helical" evidence="2">
    <location>
        <begin position="39"/>
        <end position="62"/>
    </location>
</feature>
<dbReference type="OrthoDB" id="9826191at2"/>
<name>H8H2B6_DEIGI</name>
<proteinExistence type="predicted"/>
<keyword evidence="4" id="KW-1185">Reference proteome</keyword>
<organism evidence="3 4">
    <name type="scientific">Deinococcus gobiensis (strain DSM 21396 / JCM 16679 / CGMCC 1.7299 / I-0)</name>
    <dbReference type="NCBI Taxonomy" id="745776"/>
    <lineage>
        <taxon>Bacteria</taxon>
        <taxon>Thermotogati</taxon>
        <taxon>Deinococcota</taxon>
        <taxon>Deinococci</taxon>
        <taxon>Deinococcales</taxon>
        <taxon>Deinococcaceae</taxon>
        <taxon>Deinococcus</taxon>
    </lineage>
</organism>
<dbReference type="InterPro" id="IPR045919">
    <property type="entry name" value="DUF6338"/>
</dbReference>
<keyword evidence="3" id="KW-0614">Plasmid</keyword>
<dbReference type="HOGENOM" id="CLU_1159595_0_0_0"/>
<gene>
    <name evidence="3" type="ordered locus">DGo_PB0394</name>
</gene>
<feature type="transmembrane region" description="Helical" evidence="2">
    <location>
        <begin position="6"/>
        <end position="27"/>
    </location>
</feature>
<feature type="region of interest" description="Disordered" evidence="1">
    <location>
        <begin position="220"/>
        <end position="239"/>
    </location>
</feature>
<protein>
    <submittedName>
        <fullName evidence="3">Uncharacterized protein</fullName>
    </submittedName>
</protein>
<sequence>MNTLAVLLASLLLLIPGFLGLSIFRYLQGMRIAEAQSTLLWSLLLSALNLGLILLIGLARAWPPVERFVALSLTQATNDTTVSDLLALSLWTAALALCGGLILGSLLRLPALRAWLASFSGQAFNPDPWANLLGGDIDEPLVIVRMEDGRQFLGNALQVNETPNGRTIALKDAVMFAADDPGMRTAIVPLRPGTTIITAKIEAVTLLDETSNDQIQAMTAPEQEDLGEEISLPLDVPPS</sequence>